<evidence type="ECO:0000313" key="1">
    <source>
        <dbReference type="EMBL" id="AFQ22218.1"/>
    </source>
</evidence>
<accession>J9QM65</accession>
<organism evidence="1 2">
    <name type="scientific">Pectobacterium phage My1</name>
    <dbReference type="NCBI Taxonomy" id="1204539"/>
    <lineage>
        <taxon>Viruses</taxon>
        <taxon>Duplodnaviria</taxon>
        <taxon>Heunggongvirae</taxon>
        <taxon>Uroviricota</taxon>
        <taxon>Caudoviricetes</taxon>
        <taxon>Demerecviridae</taxon>
        <taxon>Mccorquodalevirinae</taxon>
        <taxon>Myunavirus</taxon>
        <taxon>Myunavirus My1</taxon>
    </lineage>
</organism>
<keyword evidence="2" id="KW-1185">Reference proteome</keyword>
<dbReference type="KEGG" id="vg:13826761"/>
<gene>
    <name evidence="1" type="ORF">My1_059</name>
</gene>
<dbReference type="EMBL" id="JX195166">
    <property type="protein sequence ID" value="AFQ22218.1"/>
    <property type="molecule type" value="Genomic_DNA"/>
</dbReference>
<proteinExistence type="predicted"/>
<dbReference type="GeneID" id="13826761"/>
<dbReference type="RefSeq" id="YP_006906311.1">
    <property type="nucleotide sequence ID" value="NC_018837.1"/>
</dbReference>
<name>J9QM65_9CAUD</name>
<sequence>MKGQSSIPRFFWHYLSEDAIRQGWNMEFDMYDALKPIENEMAFTLKTSGFEIKYKDLIDVAKGNLDNPVFKEFCFLVYHEVDKTSDRSSTILVSMHSGSSDYFTLGMLEDYVNSRNQLS</sequence>
<dbReference type="Proteomes" id="UP000006280">
    <property type="component" value="Segment"/>
</dbReference>
<evidence type="ECO:0000313" key="2">
    <source>
        <dbReference type="Proteomes" id="UP000006280"/>
    </source>
</evidence>
<protein>
    <submittedName>
        <fullName evidence="1">Uncharacterized protein</fullName>
    </submittedName>
</protein>
<reference evidence="1 2" key="1">
    <citation type="journal article" date="2012" name="J. Virol.">
        <title>Complete Genome Sequence of Pectobacterium carotovorum subsp. carotovorum Bacteriophage My1.</title>
        <authorList>
            <person name="Lee D.H."/>
            <person name="Lee J.H."/>
            <person name="Shin H."/>
            <person name="Ji S."/>
            <person name="Roh E."/>
            <person name="Jung K."/>
            <person name="Ryu S."/>
            <person name="Choi J."/>
            <person name="Heu S."/>
        </authorList>
    </citation>
    <scope>NUCLEOTIDE SEQUENCE [LARGE SCALE GENOMIC DNA]</scope>
</reference>